<feature type="transmembrane region" description="Helical" evidence="10">
    <location>
        <begin position="141"/>
        <end position="162"/>
    </location>
</feature>
<evidence type="ECO:0000313" key="12">
    <source>
        <dbReference type="EMBL" id="KAI5424078.1"/>
    </source>
</evidence>
<dbReference type="FunFam" id="1.10.3430.10:FF:000005">
    <property type="entry name" value="Ammonium transporter"/>
    <property type="match status" value="1"/>
</dbReference>
<evidence type="ECO:0000256" key="8">
    <source>
        <dbReference type="ARBA" id="ARBA00023177"/>
    </source>
</evidence>
<name>A0A9D4XMK6_PEA</name>
<keyword evidence="5 10" id="KW-0812">Transmembrane</keyword>
<dbReference type="GO" id="GO:0008519">
    <property type="term" value="F:ammonium channel activity"/>
    <property type="evidence" value="ECO:0007669"/>
    <property type="project" value="InterPro"/>
</dbReference>
<evidence type="ECO:0000256" key="7">
    <source>
        <dbReference type="ARBA" id="ARBA00023136"/>
    </source>
</evidence>
<accession>A0A9D4XMK6</accession>
<evidence type="ECO:0000256" key="6">
    <source>
        <dbReference type="ARBA" id="ARBA00022989"/>
    </source>
</evidence>
<dbReference type="Gene3D" id="1.10.3430.10">
    <property type="entry name" value="Ammonium transporter AmtB like domains"/>
    <property type="match status" value="1"/>
</dbReference>
<dbReference type="PANTHER" id="PTHR43029">
    <property type="entry name" value="AMMONIUM TRANSPORTER MEP2"/>
    <property type="match status" value="1"/>
</dbReference>
<proteinExistence type="inferred from homology"/>
<dbReference type="InterPro" id="IPR024041">
    <property type="entry name" value="NH4_transpt_AmtB-like_dom"/>
</dbReference>
<evidence type="ECO:0000256" key="4">
    <source>
        <dbReference type="ARBA" id="ARBA00022475"/>
    </source>
</evidence>
<dbReference type="PROSITE" id="PS01219">
    <property type="entry name" value="AMMONIUM_TRANSP"/>
    <property type="match status" value="1"/>
</dbReference>
<evidence type="ECO:0000256" key="9">
    <source>
        <dbReference type="ARBA" id="ARBA00023180"/>
    </source>
</evidence>
<dbReference type="PANTHER" id="PTHR43029:SF28">
    <property type="entry name" value="AMMONIUM TRANSPORTER 2 MEMBER 4"/>
    <property type="match status" value="1"/>
</dbReference>
<dbReference type="Gramene" id="Psat03G0033400-T1">
    <property type="protein sequence ID" value="KAI5424078.1"/>
    <property type="gene ID" value="KIW84_030334"/>
</dbReference>
<feature type="domain" description="Ammonium transporter AmtB-like" evidence="11">
    <location>
        <begin position="23"/>
        <end position="441"/>
    </location>
</feature>
<feature type="transmembrane region" description="Helical" evidence="10">
    <location>
        <begin position="238"/>
        <end position="263"/>
    </location>
</feature>
<feature type="transmembrane region" description="Helical" evidence="10">
    <location>
        <begin position="177"/>
        <end position="198"/>
    </location>
</feature>
<dbReference type="InterPro" id="IPR002229">
    <property type="entry name" value="RhesusRHD"/>
</dbReference>
<keyword evidence="6 10" id="KW-1133">Transmembrane helix</keyword>
<dbReference type="AlphaFoldDB" id="A0A9D4XMK6"/>
<feature type="transmembrane region" description="Helical" evidence="10">
    <location>
        <begin position="210"/>
        <end position="232"/>
    </location>
</feature>
<protein>
    <recommendedName>
        <fullName evidence="10">Ammonium transporter</fullName>
    </recommendedName>
</protein>
<feature type="transmembrane region" description="Helical" evidence="10">
    <location>
        <begin position="340"/>
        <end position="363"/>
    </location>
</feature>
<organism evidence="12 13">
    <name type="scientific">Pisum sativum</name>
    <name type="common">Garden pea</name>
    <name type="synonym">Lathyrus oleraceus</name>
    <dbReference type="NCBI Taxonomy" id="3888"/>
    <lineage>
        <taxon>Eukaryota</taxon>
        <taxon>Viridiplantae</taxon>
        <taxon>Streptophyta</taxon>
        <taxon>Embryophyta</taxon>
        <taxon>Tracheophyta</taxon>
        <taxon>Spermatophyta</taxon>
        <taxon>Magnoliopsida</taxon>
        <taxon>eudicotyledons</taxon>
        <taxon>Gunneridae</taxon>
        <taxon>Pentapetalae</taxon>
        <taxon>rosids</taxon>
        <taxon>fabids</taxon>
        <taxon>Fabales</taxon>
        <taxon>Fabaceae</taxon>
        <taxon>Papilionoideae</taxon>
        <taxon>50 kb inversion clade</taxon>
        <taxon>NPAAA clade</taxon>
        <taxon>Hologalegina</taxon>
        <taxon>IRL clade</taxon>
        <taxon>Fabeae</taxon>
        <taxon>Lathyrus</taxon>
    </lineage>
</organism>
<feature type="transmembrane region" description="Helical" evidence="10">
    <location>
        <begin position="397"/>
        <end position="420"/>
    </location>
</feature>
<evidence type="ECO:0000256" key="5">
    <source>
        <dbReference type="ARBA" id="ARBA00022692"/>
    </source>
</evidence>
<dbReference type="Gramene" id="Psat0s3671g0040.1">
    <property type="protein sequence ID" value="Psat0s3671g0040.1.cds"/>
    <property type="gene ID" value="Psat0s3671g0040"/>
</dbReference>
<dbReference type="GO" id="GO:0009610">
    <property type="term" value="P:response to symbiotic fungus"/>
    <property type="evidence" value="ECO:0007669"/>
    <property type="project" value="UniProtKB-ARBA"/>
</dbReference>
<dbReference type="InterPro" id="IPR029020">
    <property type="entry name" value="Ammonium/urea_transptr"/>
</dbReference>
<dbReference type="InterPro" id="IPR001905">
    <property type="entry name" value="Ammonium_transpt"/>
</dbReference>
<keyword evidence="4" id="KW-1003">Cell membrane</keyword>
<reference evidence="12 13" key="1">
    <citation type="journal article" date="2022" name="Nat. Genet.">
        <title>Improved pea reference genome and pan-genome highlight genomic features and evolutionary characteristics.</title>
        <authorList>
            <person name="Yang T."/>
            <person name="Liu R."/>
            <person name="Luo Y."/>
            <person name="Hu S."/>
            <person name="Wang D."/>
            <person name="Wang C."/>
            <person name="Pandey M.K."/>
            <person name="Ge S."/>
            <person name="Xu Q."/>
            <person name="Li N."/>
            <person name="Li G."/>
            <person name="Huang Y."/>
            <person name="Saxena R.K."/>
            <person name="Ji Y."/>
            <person name="Li M."/>
            <person name="Yan X."/>
            <person name="He Y."/>
            <person name="Liu Y."/>
            <person name="Wang X."/>
            <person name="Xiang C."/>
            <person name="Varshney R.K."/>
            <person name="Ding H."/>
            <person name="Gao S."/>
            <person name="Zong X."/>
        </authorList>
    </citation>
    <scope>NUCLEOTIDE SEQUENCE [LARGE SCALE GENOMIC DNA]</scope>
    <source>
        <strain evidence="12 13">cv. Zhongwan 6</strain>
    </source>
</reference>
<comment type="caution">
    <text evidence="12">The sequence shown here is derived from an EMBL/GenBank/DDBJ whole genome shotgun (WGS) entry which is preliminary data.</text>
</comment>
<comment type="similarity">
    <text evidence="2 10">Belongs to the ammonia transporter channel (TC 1.A.11.2) family.</text>
</comment>
<dbReference type="InterPro" id="IPR018047">
    <property type="entry name" value="Ammonium_transpt_CS"/>
</dbReference>
<dbReference type="PRINTS" id="PR00342">
    <property type="entry name" value="RHESUSRHD"/>
</dbReference>
<comment type="caution">
    <text evidence="10">Lacks conserved residue(s) required for the propagation of feature annotation.</text>
</comment>
<feature type="transmembrane region" description="Helical" evidence="10">
    <location>
        <begin position="57"/>
        <end position="76"/>
    </location>
</feature>
<keyword evidence="7 10" id="KW-0472">Membrane</keyword>
<dbReference type="NCBIfam" id="TIGR00836">
    <property type="entry name" value="amt"/>
    <property type="match status" value="1"/>
</dbReference>
<keyword evidence="13" id="KW-1185">Reference proteome</keyword>
<evidence type="ECO:0000256" key="10">
    <source>
        <dbReference type="RuleBase" id="RU362002"/>
    </source>
</evidence>
<evidence type="ECO:0000256" key="2">
    <source>
        <dbReference type="ARBA" id="ARBA00005887"/>
    </source>
</evidence>
<evidence type="ECO:0000313" key="13">
    <source>
        <dbReference type="Proteomes" id="UP001058974"/>
    </source>
</evidence>
<keyword evidence="8 10" id="KW-0924">Ammonia transport</keyword>
<dbReference type="Proteomes" id="UP001058974">
    <property type="component" value="Chromosome 3"/>
</dbReference>
<comment type="subcellular location">
    <subcellularLocation>
        <location evidence="1 10">Cell membrane</location>
        <topology evidence="1 10">Multi-pass membrane protein</topology>
    </subcellularLocation>
</comment>
<evidence type="ECO:0000259" key="11">
    <source>
        <dbReference type="Pfam" id="PF00909"/>
    </source>
</evidence>
<dbReference type="SUPFAM" id="SSF111352">
    <property type="entry name" value="Ammonium transporter"/>
    <property type="match status" value="1"/>
</dbReference>
<evidence type="ECO:0000256" key="1">
    <source>
        <dbReference type="ARBA" id="ARBA00004651"/>
    </source>
</evidence>
<dbReference type="OrthoDB" id="534912at2759"/>
<feature type="transmembrane region" description="Helical" evidence="10">
    <location>
        <begin position="23"/>
        <end position="45"/>
    </location>
</feature>
<dbReference type="GO" id="GO:0005886">
    <property type="term" value="C:plasma membrane"/>
    <property type="evidence" value="ECO:0007669"/>
    <property type="project" value="UniProtKB-SubCell"/>
</dbReference>
<dbReference type="Pfam" id="PF00909">
    <property type="entry name" value="Ammonium_transp"/>
    <property type="match status" value="1"/>
</dbReference>
<dbReference type="EMBL" id="JAMSHJ010000003">
    <property type="protein sequence ID" value="KAI5424078.1"/>
    <property type="molecule type" value="Genomic_DNA"/>
</dbReference>
<sequence length="480" mass="52541">MELPSNLLPDDASPEWMNKGDNAWQLTAATMVGLQSIPGLVILYASLMKKTWAINSAFMAFYAFAAVLLCWVSWAYRMSFGDKMVFFLGKPGVALDEKFLLEKAFLGNFPNATMVFYQGVFAGITLILIAGALLGRMNIRAWMLFVPLWVTFSYTVVAFSIWSPNGWLAKHGVIDFAGGYVIHLSAGVAGFTAAYWVGPRPEKDRETFPAGANNMIMMVAGAGLLWMGWSGFNGGGPFVASTIASLAVLNTHVCTAASIVVWIMLDTFYFGKPNMFGAVQGMITGLVCITPAAGIVQGWAAILMGLISGSIPWYTMMVLHNKINFLKHIDDPMAVFHTHTIASALGGILTGFFAVPKLCRLFYMVPDWEKYIGLAYGLQNNGATRAGLKQMVIQIEAIVFVVCYNVVVTSLICLLVRVLVPLRLNSDALQMGDKAMHGEVAFAMNSEVIKFVNIKHNKVYDTQDFSSIQESRSLGELQMV</sequence>
<gene>
    <name evidence="12" type="ORF">KIW84_030334</name>
</gene>
<feature type="transmembrane region" description="Helical" evidence="10">
    <location>
        <begin position="115"/>
        <end position="134"/>
    </location>
</feature>
<evidence type="ECO:0000256" key="3">
    <source>
        <dbReference type="ARBA" id="ARBA00022448"/>
    </source>
</evidence>
<keyword evidence="3 10" id="KW-0813">Transport</keyword>
<keyword evidence="9" id="KW-0325">Glycoprotein</keyword>